<dbReference type="OrthoDB" id="1652165at2"/>
<keyword evidence="9" id="KW-1185">Reference proteome</keyword>
<dbReference type="Pfam" id="PF00932">
    <property type="entry name" value="LTD"/>
    <property type="match status" value="1"/>
</dbReference>
<dbReference type="NCBIfam" id="TIGR04183">
    <property type="entry name" value="Por_Secre_tail"/>
    <property type="match status" value="1"/>
</dbReference>
<evidence type="ECO:0000259" key="7">
    <source>
        <dbReference type="PROSITE" id="PS51841"/>
    </source>
</evidence>
<evidence type="ECO:0000256" key="4">
    <source>
        <dbReference type="ARBA" id="ARBA00022729"/>
    </source>
</evidence>
<evidence type="ECO:0000256" key="5">
    <source>
        <dbReference type="ARBA" id="ARBA00023069"/>
    </source>
</evidence>
<sequence length="1490" mass="160797">MKKNYDLTLVLICCTTTFGFTQIFDENCSTKPSDWTFNSVAQESRYSLLDNSDDYVISETFEAYDKLELVTNLRSNRSGSVLACPIEIAGDGGSTWTARSFTQNNITKSYTNYTFNIGSLSGTDNKIRRNKISGNEENRTLRIDNLELNEDAIATGDCASESFSNIGDSSSYITRNWIGDNGIDWTATDTRTDEDLDGDEAIVIRSGSLTNDTSFPGGCGIITFDYARKFNNNSTLKVFINGTQYGSDISVAIDTSNTFSTTVNVSGPIDVELRNSGNRTIISNLSWTCYTGSPNPELQLVDNTSTNQNCGYTIDYGSQAISTNTDLTFDIENNGSADLDVSAFNVTGDYTIVSPATPFSITSGNTQTITVRFTPTVRGTRTGSITINNNDLDEGTCTVNLTGEGYTPAPEIDVEENTRASIPSGATPSIGHNTIFAATVMGNSTAPKTYYVHNEGTANLDLTSITSSNPTEFPITLNPGSTTIASGSEEYFEITFTPNGVGTRTATITIINNDADENPYTFEVQGTGECAAGTLTLSPATGPIDTVVYITSTISNFGSFTTATVNGISATLNVTSTSELEVTIPTGATTGSIEITDDLGCLSSELFTVIDQKISSCEGGSGTTTDLFISEVTDHGSGSHSYVEIFNGTGSSVNLANYEIRIHNNGNNSPTSSIALSGTIANNDVFVFAFGGTNATDNNATHGYDQASNVSGINENDNIRLYKSNVWIDLWGDTAGSSFTVTTKNYTYRRKNSGITAPSTTWNASDWDSFTPVDYTDIGTYDFSLGSPPIINNITATATACNEATVTVSATEGYAGGNALQYVWYVFKPEESSLGWKTISNGGIYTTSSASPDLIISNANSVLSYQYYCEVRENDASCFEASTAIQINIGGAIWDGTTWVWDDGTVTNTVPTLGTNVIINGNYDTSTGGSETSFKACECTINAPYTLTIENDTYVVVGNNFTVNGNVIVKTDGSFVQINDDAIIDGAVLSDKSKIQVEKETSSLGSAEEYTYWSAPVSGETIGSALADARRIFWYNGQNYLDATREVNNDNSTLTGQDDVDDNGDDWQYTSASGVMITGVGYAATHNSSSTFPGQFTYIFEGPFNNGIYNIPIYRNDSETNDNNWNLIGNPYPSALDADLFLSQNTNINQSIGATNGAIYLWSQATPSDANANGNQGYNYAQSDYAIINGTGQTMGGDGILPTRHIPSGQGFFVSMDNNATATVVSGDIKTSQVVFNNSMRVTENNTQFFRTTSTANKLWLNLTTDNGIINQILIAYLDGATDDDDGTFYDAKRNNYEDIHAIIYSNIPTAPENRYVIQAKHSSSLTLDEIIPFGFKTTITEPTIYSLSISQLEGDFLTTSPIYLYDKLLNKIHELSESEYVFTSETGTFEDRFELVFSQSTLSVNDATITTTDVVITELNNGFVKLATTSNTTISKVVIFDMLGRRIYSLNGNNSTEIYDVSKLSRTAYIAQITLANGQTISKKAIKKQ</sequence>
<evidence type="ECO:0000256" key="2">
    <source>
        <dbReference type="ARBA" id="ARBA00004496"/>
    </source>
</evidence>
<name>A0A516GPE1_9FLAO</name>
<reference evidence="8 9" key="1">
    <citation type="submission" date="2019-07" db="EMBL/GenBank/DDBJ databases">
        <title>Genome sequencing for Formosa sp. PS13.</title>
        <authorList>
            <person name="Park S.-J."/>
        </authorList>
    </citation>
    <scope>NUCLEOTIDE SEQUENCE [LARGE SCALE GENOMIC DNA]</scope>
    <source>
        <strain evidence="8 9">PS13</strain>
    </source>
</reference>
<evidence type="ECO:0000313" key="8">
    <source>
        <dbReference type="EMBL" id="QDO93386.1"/>
    </source>
</evidence>
<keyword evidence="4" id="KW-0732">Signal</keyword>
<dbReference type="RefSeq" id="WP_143380290.1">
    <property type="nucleotide sequence ID" value="NZ_CP041637.1"/>
</dbReference>
<dbReference type="InterPro" id="IPR001322">
    <property type="entry name" value="Lamin_tail_dom"/>
</dbReference>
<organism evidence="8 9">
    <name type="scientific">Formosa sediminum</name>
    <dbReference type="NCBI Taxonomy" id="2594004"/>
    <lineage>
        <taxon>Bacteria</taxon>
        <taxon>Pseudomonadati</taxon>
        <taxon>Bacteroidota</taxon>
        <taxon>Flavobacteriia</taxon>
        <taxon>Flavobacteriales</taxon>
        <taxon>Flavobacteriaceae</taxon>
        <taxon>Formosa</taxon>
    </lineage>
</organism>
<feature type="domain" description="LTD" evidence="7">
    <location>
        <begin position="618"/>
        <end position="750"/>
    </location>
</feature>
<gene>
    <name evidence="8" type="ORF">FNB79_05145</name>
</gene>
<dbReference type="InterPro" id="IPR053879">
    <property type="entry name" value="HYDIN_VesB_CFA65-like_Ig"/>
</dbReference>
<evidence type="ECO:0000256" key="1">
    <source>
        <dbReference type="ARBA" id="ARBA00004138"/>
    </source>
</evidence>
<dbReference type="Pfam" id="PF22544">
    <property type="entry name" value="HYDIN_VesB_CFA65-like_Ig"/>
    <property type="match status" value="1"/>
</dbReference>
<evidence type="ECO:0000313" key="9">
    <source>
        <dbReference type="Proteomes" id="UP000319209"/>
    </source>
</evidence>
<dbReference type="KEGG" id="fop:FNB79_05145"/>
<comment type="subcellular location">
    <subcellularLocation>
        <location evidence="1">Cell projection</location>
        <location evidence="1">Cilium</location>
    </subcellularLocation>
    <subcellularLocation>
        <location evidence="2">Cytoplasm</location>
    </subcellularLocation>
</comment>
<dbReference type="PROSITE" id="PS51841">
    <property type="entry name" value="LTD"/>
    <property type="match status" value="1"/>
</dbReference>
<dbReference type="EMBL" id="CP041637">
    <property type="protein sequence ID" value="QDO93386.1"/>
    <property type="molecule type" value="Genomic_DNA"/>
</dbReference>
<keyword evidence="6" id="KW-0966">Cell projection</keyword>
<dbReference type="InterPro" id="IPR017868">
    <property type="entry name" value="Filamin/ABP280_repeat-like"/>
</dbReference>
<keyword evidence="5" id="KW-0969">Cilium</keyword>
<dbReference type="PROSITE" id="PS50194">
    <property type="entry name" value="FILAMIN_REPEAT"/>
    <property type="match status" value="1"/>
</dbReference>
<evidence type="ECO:0000256" key="3">
    <source>
        <dbReference type="ARBA" id="ARBA00022490"/>
    </source>
</evidence>
<dbReference type="NCBIfam" id="NF012200">
    <property type="entry name" value="choice_anch_D"/>
    <property type="match status" value="2"/>
</dbReference>
<dbReference type="GO" id="GO:0005737">
    <property type="term" value="C:cytoplasm"/>
    <property type="evidence" value="ECO:0007669"/>
    <property type="project" value="UniProtKB-SubCell"/>
</dbReference>
<dbReference type="InterPro" id="IPR026444">
    <property type="entry name" value="Secre_tail"/>
</dbReference>
<dbReference type="Gene3D" id="2.60.40.10">
    <property type="entry name" value="Immunoglobulins"/>
    <property type="match status" value="2"/>
</dbReference>
<dbReference type="Proteomes" id="UP000319209">
    <property type="component" value="Chromosome"/>
</dbReference>
<protein>
    <submittedName>
        <fullName evidence="8">Choice-of-anchor D domain-containing protein</fullName>
    </submittedName>
</protein>
<proteinExistence type="predicted"/>
<evidence type="ECO:0000256" key="6">
    <source>
        <dbReference type="ARBA" id="ARBA00023273"/>
    </source>
</evidence>
<dbReference type="InterPro" id="IPR013783">
    <property type="entry name" value="Ig-like_fold"/>
</dbReference>
<keyword evidence="3" id="KW-0963">Cytoplasm</keyword>
<accession>A0A516GPE1</accession>